<keyword evidence="14" id="KW-1185">Reference proteome</keyword>
<evidence type="ECO:0000256" key="3">
    <source>
        <dbReference type="ARBA" id="ARBA00022679"/>
    </source>
</evidence>
<dbReference type="InterPro" id="IPR013083">
    <property type="entry name" value="Znf_RING/FYVE/PHD"/>
</dbReference>
<keyword evidence="7" id="KW-0833">Ubl conjugation pathway</keyword>
<evidence type="ECO:0000256" key="7">
    <source>
        <dbReference type="ARBA" id="ARBA00022786"/>
    </source>
</evidence>
<dbReference type="GO" id="GO:0016567">
    <property type="term" value="P:protein ubiquitination"/>
    <property type="evidence" value="ECO:0007669"/>
    <property type="project" value="InterPro"/>
</dbReference>
<name>A0A384JSF8_BOTFB</name>
<dbReference type="RefSeq" id="XP_024550743.1">
    <property type="nucleotide sequence ID" value="XM_024694950.1"/>
</dbReference>
<evidence type="ECO:0000313" key="13">
    <source>
        <dbReference type="EMBL" id="ATZ53317.1"/>
    </source>
</evidence>
<dbReference type="CDD" id="cd20335">
    <property type="entry name" value="BRcat_RBR"/>
    <property type="match status" value="1"/>
</dbReference>
<evidence type="ECO:0000256" key="2">
    <source>
        <dbReference type="ARBA" id="ARBA00012251"/>
    </source>
</evidence>
<reference evidence="13 14" key="1">
    <citation type="journal article" date="2011" name="PLoS Genet.">
        <title>Genomic analysis of the necrotrophic fungal pathogens Sclerotinia sclerotiorum and Botrytis cinerea.</title>
        <authorList>
            <person name="Amselem J."/>
            <person name="Cuomo C.A."/>
            <person name="van Kan J.A."/>
            <person name="Viaud M."/>
            <person name="Benito E.P."/>
            <person name="Couloux A."/>
            <person name="Coutinho P.M."/>
            <person name="de Vries R.P."/>
            <person name="Dyer P.S."/>
            <person name="Fillinger S."/>
            <person name="Fournier E."/>
            <person name="Gout L."/>
            <person name="Hahn M."/>
            <person name="Kohn L."/>
            <person name="Lapalu N."/>
            <person name="Plummer K.M."/>
            <person name="Pradier J.M."/>
            <person name="Quevillon E."/>
            <person name="Sharon A."/>
            <person name="Simon A."/>
            <person name="ten Have A."/>
            <person name="Tudzynski B."/>
            <person name="Tudzynski P."/>
            <person name="Wincker P."/>
            <person name="Andrew M."/>
            <person name="Anthouard V."/>
            <person name="Beever R.E."/>
            <person name="Beffa R."/>
            <person name="Benoit I."/>
            <person name="Bouzid O."/>
            <person name="Brault B."/>
            <person name="Chen Z."/>
            <person name="Choquer M."/>
            <person name="Collemare J."/>
            <person name="Cotton P."/>
            <person name="Danchin E.G."/>
            <person name="Da Silva C."/>
            <person name="Gautier A."/>
            <person name="Giraud C."/>
            <person name="Giraud T."/>
            <person name="Gonzalez C."/>
            <person name="Grossetete S."/>
            <person name="Guldener U."/>
            <person name="Henrissat B."/>
            <person name="Howlett B.J."/>
            <person name="Kodira C."/>
            <person name="Kretschmer M."/>
            <person name="Lappartient A."/>
            <person name="Leroch M."/>
            <person name="Levis C."/>
            <person name="Mauceli E."/>
            <person name="Neuveglise C."/>
            <person name="Oeser B."/>
            <person name="Pearson M."/>
            <person name="Poulain J."/>
            <person name="Poussereau N."/>
            <person name="Quesneville H."/>
            <person name="Rascle C."/>
            <person name="Schumacher J."/>
            <person name="Segurens B."/>
            <person name="Sexton A."/>
            <person name="Silva E."/>
            <person name="Sirven C."/>
            <person name="Soanes D.M."/>
            <person name="Talbot N.J."/>
            <person name="Templeton M."/>
            <person name="Yandava C."/>
            <person name="Yarden O."/>
            <person name="Zeng Q."/>
            <person name="Rollins J.A."/>
            <person name="Lebrun M.H."/>
            <person name="Dickman M."/>
        </authorList>
    </citation>
    <scope>NUCLEOTIDE SEQUENCE [LARGE SCALE GENOMIC DNA]</scope>
    <source>
        <strain evidence="13 14">B05.10</strain>
    </source>
</reference>
<evidence type="ECO:0000313" key="14">
    <source>
        <dbReference type="Proteomes" id="UP000001798"/>
    </source>
</evidence>
<reference evidence="13 14" key="3">
    <citation type="journal article" date="2017" name="Mol. Plant Pathol.">
        <title>A gapless genome sequence of the fungus Botrytis cinerea.</title>
        <authorList>
            <person name="Van Kan J.A."/>
            <person name="Stassen J.H."/>
            <person name="Mosbach A."/>
            <person name="Van Der Lee T.A."/>
            <person name="Faino L."/>
            <person name="Farmer A.D."/>
            <person name="Papasotiriou D.G."/>
            <person name="Zhou S."/>
            <person name="Seidl M.F."/>
            <person name="Cottam E."/>
            <person name="Edel D."/>
            <person name="Hahn M."/>
            <person name="Schwartz D.C."/>
            <person name="Dietrich R.A."/>
            <person name="Widdison S."/>
            <person name="Scalliet G."/>
        </authorList>
    </citation>
    <scope>NUCLEOTIDE SEQUENCE [LARGE SCALE GENOMIC DNA]</scope>
    <source>
        <strain evidence="13 14">B05.10</strain>
    </source>
</reference>
<reference evidence="13 14" key="2">
    <citation type="journal article" date="2012" name="Eukaryot. Cell">
        <title>Genome update of Botrytis cinerea strains B05.10 and T4.</title>
        <authorList>
            <person name="Staats M."/>
            <person name="van Kan J.A."/>
        </authorList>
    </citation>
    <scope>NUCLEOTIDE SEQUENCE [LARGE SCALE GENOMIC DNA]</scope>
    <source>
        <strain evidence="13 14">B05.10</strain>
    </source>
</reference>
<evidence type="ECO:0000256" key="10">
    <source>
        <dbReference type="SAM" id="MobiDB-lite"/>
    </source>
</evidence>
<organism evidence="13 14">
    <name type="scientific">Botryotinia fuckeliana (strain B05.10)</name>
    <name type="common">Noble rot fungus</name>
    <name type="synonym">Botrytis cinerea</name>
    <dbReference type="NCBI Taxonomy" id="332648"/>
    <lineage>
        <taxon>Eukaryota</taxon>
        <taxon>Fungi</taxon>
        <taxon>Dikarya</taxon>
        <taxon>Ascomycota</taxon>
        <taxon>Pezizomycotina</taxon>
        <taxon>Leotiomycetes</taxon>
        <taxon>Helotiales</taxon>
        <taxon>Sclerotiniaceae</taxon>
        <taxon>Botrytis</taxon>
    </lineage>
</organism>
<keyword evidence="5" id="KW-0677">Repeat</keyword>
<dbReference type="KEGG" id="bfu:BCIN_09g01870"/>
<evidence type="ECO:0000256" key="4">
    <source>
        <dbReference type="ARBA" id="ARBA00022723"/>
    </source>
</evidence>
<dbReference type="PROSITE" id="PS51873">
    <property type="entry name" value="TRIAD"/>
    <property type="match status" value="1"/>
</dbReference>
<comment type="catalytic activity">
    <reaction evidence="1">
        <text>[E2 ubiquitin-conjugating enzyme]-S-ubiquitinyl-L-cysteine + [acceptor protein]-L-lysine = [E2 ubiquitin-conjugating enzyme]-L-cysteine + [acceptor protein]-N(6)-ubiquitinyl-L-lysine.</text>
        <dbReference type="EC" id="2.3.2.31"/>
    </reaction>
</comment>
<dbReference type="EMBL" id="CP009813">
    <property type="protein sequence ID" value="ATZ53317.1"/>
    <property type="molecule type" value="Genomic_DNA"/>
</dbReference>
<evidence type="ECO:0000259" key="12">
    <source>
        <dbReference type="PROSITE" id="PS51873"/>
    </source>
</evidence>
<keyword evidence="4" id="KW-0479">Metal-binding</keyword>
<accession>A0A384JSF8</accession>
<dbReference type="SMART" id="SM00647">
    <property type="entry name" value="IBR"/>
    <property type="match status" value="2"/>
</dbReference>
<keyword evidence="3" id="KW-0808">Transferase</keyword>
<dbReference type="CDD" id="cd20336">
    <property type="entry name" value="Rcat_RBR"/>
    <property type="match status" value="1"/>
</dbReference>
<dbReference type="Pfam" id="PF22191">
    <property type="entry name" value="IBR_1"/>
    <property type="match status" value="1"/>
</dbReference>
<dbReference type="GO" id="GO:0008270">
    <property type="term" value="F:zinc ion binding"/>
    <property type="evidence" value="ECO:0007669"/>
    <property type="project" value="UniProtKB-KW"/>
</dbReference>
<dbReference type="OrthoDB" id="1431934at2759"/>
<feature type="region of interest" description="Disordered" evidence="10">
    <location>
        <begin position="78"/>
        <end position="118"/>
    </location>
</feature>
<evidence type="ECO:0000259" key="11">
    <source>
        <dbReference type="PROSITE" id="PS50089"/>
    </source>
</evidence>
<dbReference type="Gene3D" id="3.30.40.10">
    <property type="entry name" value="Zinc/RING finger domain, C3HC4 (zinc finger)"/>
    <property type="match status" value="1"/>
</dbReference>
<dbReference type="Pfam" id="PF01485">
    <property type="entry name" value="IBR"/>
    <property type="match status" value="1"/>
</dbReference>
<dbReference type="GO" id="GO:0061630">
    <property type="term" value="F:ubiquitin protein ligase activity"/>
    <property type="evidence" value="ECO:0007669"/>
    <property type="project" value="UniProtKB-EC"/>
</dbReference>
<dbReference type="AlphaFoldDB" id="A0A384JSF8"/>
<proteinExistence type="predicted"/>
<evidence type="ECO:0000256" key="5">
    <source>
        <dbReference type="ARBA" id="ARBA00022737"/>
    </source>
</evidence>
<dbReference type="EC" id="2.3.2.31" evidence="2"/>
<dbReference type="Gene3D" id="1.20.120.1750">
    <property type="match status" value="1"/>
</dbReference>
<evidence type="ECO:0000256" key="9">
    <source>
        <dbReference type="PROSITE-ProRule" id="PRU00175"/>
    </source>
</evidence>
<dbReference type="InterPro" id="IPR031127">
    <property type="entry name" value="E3_UB_ligase_RBR"/>
</dbReference>
<evidence type="ECO:0000256" key="8">
    <source>
        <dbReference type="ARBA" id="ARBA00022833"/>
    </source>
</evidence>
<sequence length="353" mass="39671">MSIYDRSSNLPGFFLGRGISDYRRDVLQQIMKFSEQTRHSRYNKSQMIDCLNELLTTGNISRNKINAIETWLQRGATGSIADHHNPRKRGSSAPEAPQATNHTRAIKRPRRSVREEVVEAPEPQLKECSICAEERAFADFPDRITAGCLHDSSCCNTCLSQSIGAQIESIQWDQISCPECPELLSFDNVKSFASEADFARYDKNALLSYISNDPKFTNCLGPNCGDGQIHQDGENQPIMTCGTCSFKTCFTHKIPWHTGLTCGQFDVQNRGAASEQEKKSQRLIKRATKPCPSCNAPILKNKGCDHMTCTHCDYEFCWLCLADYETILTTSNAAHRPNCFHYRPDGSGPRYAF</sequence>
<feature type="domain" description="RING-type" evidence="11">
    <location>
        <begin position="128"/>
        <end position="180"/>
    </location>
</feature>
<gene>
    <name evidence="13" type="ORF">BCIN_09g01870</name>
</gene>
<dbReference type="InterPro" id="IPR002867">
    <property type="entry name" value="IBR_dom"/>
</dbReference>
<evidence type="ECO:0000256" key="1">
    <source>
        <dbReference type="ARBA" id="ARBA00001798"/>
    </source>
</evidence>
<dbReference type="SUPFAM" id="SSF57850">
    <property type="entry name" value="RING/U-box"/>
    <property type="match status" value="3"/>
</dbReference>
<evidence type="ECO:0000256" key="6">
    <source>
        <dbReference type="ARBA" id="ARBA00022771"/>
    </source>
</evidence>
<dbReference type="PROSITE" id="PS50089">
    <property type="entry name" value="ZF_RING_2"/>
    <property type="match status" value="1"/>
</dbReference>
<dbReference type="InterPro" id="IPR001841">
    <property type="entry name" value="Znf_RING"/>
</dbReference>
<dbReference type="GeneID" id="5430943"/>
<dbReference type="Proteomes" id="UP000001798">
    <property type="component" value="Chromosome 9"/>
</dbReference>
<keyword evidence="6 9" id="KW-0863">Zinc-finger</keyword>
<feature type="domain" description="RING-type" evidence="12">
    <location>
        <begin position="124"/>
        <end position="339"/>
    </location>
</feature>
<dbReference type="VEuPathDB" id="FungiDB:Bcin09g01870"/>
<keyword evidence="8" id="KW-0862">Zinc</keyword>
<protein>
    <recommendedName>
        <fullName evidence="2">RBR-type E3 ubiquitin transferase</fullName>
        <ecNumber evidence="2">2.3.2.31</ecNumber>
    </recommendedName>
</protein>
<dbReference type="PANTHER" id="PTHR11685">
    <property type="entry name" value="RBR FAMILY RING FINGER AND IBR DOMAIN-CONTAINING"/>
    <property type="match status" value="1"/>
</dbReference>
<dbReference type="InterPro" id="IPR044066">
    <property type="entry name" value="TRIAD_supradom"/>
</dbReference>